<gene>
    <name evidence="4" type="ORF">PhaeoP13_00450</name>
</gene>
<dbReference type="InterPro" id="IPR002376">
    <property type="entry name" value="Formyl_transf_N"/>
</dbReference>
<dbReference type="Gene3D" id="3.20.20.30">
    <property type="entry name" value="Luciferase-like domain"/>
    <property type="match status" value="1"/>
</dbReference>
<dbReference type="Pfam" id="PF00296">
    <property type="entry name" value="Bac_luciferase"/>
    <property type="match status" value="1"/>
</dbReference>
<dbReference type="GO" id="GO:0016705">
    <property type="term" value="F:oxidoreductase activity, acting on paired donors, with incorporation or reduction of molecular oxygen"/>
    <property type="evidence" value="ECO:0007669"/>
    <property type="project" value="InterPro"/>
</dbReference>
<dbReference type="InterPro" id="IPR036477">
    <property type="entry name" value="Formyl_transf_N_sf"/>
</dbReference>
<dbReference type="Gene3D" id="3.40.50.980">
    <property type="match status" value="3"/>
</dbReference>
<dbReference type="SUPFAM" id="SSF51679">
    <property type="entry name" value="Bacterial luciferase-like"/>
    <property type="match status" value="1"/>
</dbReference>
<keyword evidence="4" id="KW-0560">Oxidoreductase</keyword>
<dbReference type="InterPro" id="IPR020806">
    <property type="entry name" value="PKS_PP-bd"/>
</dbReference>
<dbReference type="RefSeq" id="WP_096870622.1">
    <property type="nucleotide sequence ID" value="NZ_CP010767.1"/>
</dbReference>
<dbReference type="InterPro" id="IPR045851">
    <property type="entry name" value="AMP-bd_C_sf"/>
</dbReference>
<dbReference type="Proteomes" id="UP000218606">
    <property type="component" value="Chromosome"/>
</dbReference>
<dbReference type="InterPro" id="IPR000873">
    <property type="entry name" value="AMP-dep_synth/lig_dom"/>
</dbReference>
<dbReference type="InterPro" id="IPR024011">
    <property type="entry name" value="Biosynth_lucif-like_mOase_dom"/>
</dbReference>
<dbReference type="FunFam" id="3.40.50.980:FF:000001">
    <property type="entry name" value="Non-ribosomal peptide synthetase"/>
    <property type="match status" value="1"/>
</dbReference>
<dbReference type="InterPro" id="IPR009081">
    <property type="entry name" value="PP-bd_ACP"/>
</dbReference>
<dbReference type="FunFam" id="2.30.38.10:FF:000001">
    <property type="entry name" value="Non-ribosomal peptide synthetase PvdI"/>
    <property type="match status" value="1"/>
</dbReference>
<dbReference type="GO" id="GO:0044550">
    <property type="term" value="P:secondary metabolite biosynthetic process"/>
    <property type="evidence" value="ECO:0007669"/>
    <property type="project" value="TreeGrafter"/>
</dbReference>
<dbReference type="InterPro" id="IPR011034">
    <property type="entry name" value="Formyl_transferase-like_C_sf"/>
</dbReference>
<accession>A0AAN1GP66</accession>
<dbReference type="CDD" id="cd05930">
    <property type="entry name" value="A_NRPS"/>
    <property type="match status" value="1"/>
</dbReference>
<evidence type="ECO:0000256" key="2">
    <source>
        <dbReference type="ARBA" id="ARBA00022553"/>
    </source>
</evidence>
<dbReference type="Pfam" id="PF00501">
    <property type="entry name" value="AMP-binding"/>
    <property type="match status" value="2"/>
</dbReference>
<dbReference type="Gene3D" id="2.30.38.10">
    <property type="entry name" value="Luciferase, Domain 3"/>
    <property type="match status" value="1"/>
</dbReference>
<dbReference type="PANTHER" id="PTHR45527:SF1">
    <property type="entry name" value="FATTY ACID SYNTHASE"/>
    <property type="match status" value="1"/>
</dbReference>
<evidence type="ECO:0000259" key="3">
    <source>
        <dbReference type="PROSITE" id="PS50075"/>
    </source>
</evidence>
<reference evidence="4 5" key="1">
    <citation type="journal article" date="2017" name="Front. Microbiol.">
        <title>Phaeobacter piscinae sp. nov., a species of the Roseobacter group and potential aquaculture probiont.</title>
        <authorList>
            <person name="Sonnenschein E.C."/>
            <person name="Phippen C.B.W."/>
            <person name="Nielsen K.F."/>
            <person name="Mateiu R.V."/>
            <person name="Melchiorsen J."/>
            <person name="Gram L."/>
            <person name="Overmann J."/>
            <person name="Freese H.M."/>
        </authorList>
    </citation>
    <scope>NUCLEOTIDE SEQUENCE [LARGE SCALE GENOMIC DNA]</scope>
    <source>
        <strain evidence="4 5">P13</strain>
    </source>
</reference>
<keyword evidence="2" id="KW-0597">Phosphoprotein</keyword>
<dbReference type="GO" id="GO:0005829">
    <property type="term" value="C:cytosol"/>
    <property type="evidence" value="ECO:0007669"/>
    <property type="project" value="TreeGrafter"/>
</dbReference>
<dbReference type="PANTHER" id="PTHR45527">
    <property type="entry name" value="NONRIBOSOMAL PEPTIDE SYNTHETASE"/>
    <property type="match status" value="1"/>
</dbReference>
<dbReference type="NCBIfam" id="TIGR04020">
    <property type="entry name" value="seco_metab_LLM"/>
    <property type="match status" value="1"/>
</dbReference>
<evidence type="ECO:0000313" key="4">
    <source>
        <dbReference type="EMBL" id="ATG42414.1"/>
    </source>
</evidence>
<dbReference type="InterPro" id="IPR011251">
    <property type="entry name" value="Luciferase-like_dom"/>
</dbReference>
<dbReference type="GO" id="GO:0004497">
    <property type="term" value="F:monooxygenase activity"/>
    <property type="evidence" value="ECO:0007669"/>
    <property type="project" value="UniProtKB-KW"/>
</dbReference>
<keyword evidence="4" id="KW-0503">Monooxygenase</keyword>
<dbReference type="SUPFAM" id="SSF47336">
    <property type="entry name" value="ACP-like"/>
    <property type="match status" value="1"/>
</dbReference>
<name>A0AAN1GP66_9RHOB</name>
<dbReference type="Pfam" id="PF00551">
    <property type="entry name" value="Formyl_trans_N"/>
    <property type="match status" value="1"/>
</dbReference>
<evidence type="ECO:0000256" key="1">
    <source>
        <dbReference type="ARBA" id="ARBA00022450"/>
    </source>
</evidence>
<dbReference type="InterPro" id="IPR020845">
    <property type="entry name" value="AMP-binding_CS"/>
</dbReference>
<dbReference type="SUPFAM" id="SSF50486">
    <property type="entry name" value="FMT C-terminal domain-like"/>
    <property type="match status" value="1"/>
</dbReference>
<dbReference type="SUPFAM" id="SSF53328">
    <property type="entry name" value="Formyltransferase"/>
    <property type="match status" value="1"/>
</dbReference>
<dbReference type="PROSITE" id="PS00455">
    <property type="entry name" value="AMP_BINDING"/>
    <property type="match status" value="1"/>
</dbReference>
<dbReference type="EMBL" id="CP010767">
    <property type="protein sequence ID" value="ATG42414.1"/>
    <property type="molecule type" value="Genomic_DNA"/>
</dbReference>
<protein>
    <submittedName>
        <fullName evidence="4">Natural product biosynthesis luciferase-like monooxygenase domain protein</fullName>
    </submittedName>
</protein>
<organism evidence="4 5">
    <name type="scientific">Phaeobacter piscinae</name>
    <dbReference type="NCBI Taxonomy" id="1580596"/>
    <lineage>
        <taxon>Bacteria</taxon>
        <taxon>Pseudomonadati</taxon>
        <taxon>Pseudomonadota</taxon>
        <taxon>Alphaproteobacteria</taxon>
        <taxon>Rhodobacterales</taxon>
        <taxon>Roseobacteraceae</taxon>
        <taxon>Phaeobacter</taxon>
    </lineage>
</organism>
<dbReference type="SUPFAM" id="SSF56801">
    <property type="entry name" value="Acetyl-CoA synthetase-like"/>
    <property type="match status" value="2"/>
</dbReference>
<sequence length="1548" mass="164407">MTPFSCIVLGNESLLVACADTLLARSHSISAVVTKDAEIRQWAADKGLTVLEDARDFDGSVDWLLSIANLEIIPDSVLARAANGGVNFHDGPLPRYAGLNTPNWALIEGAEGYGITWHMIEGGVDEGDILAQRLFAIAGDETAYSLNAKCYAAAMDSFGDVLGQLETGTLARQAQDFSTRKLYTRADRPEAGALLDLSQSAADLQRLVRALDFNGYLNPLCAAKVQLPATSEAPVALIGTAEIAEGSGAPGTVLSVDDTTMTLACGDGALRIGGLHHCDGRPISAADHIKTGDSLPSLDAAARRDLTRQLAATQGSEGKWRKALAALPALDLPLAGPAADGVAEINHLTLPNNAPLTEVDVLSVALSLMLSSSGAEAAGIALSTDALQETAIARLICDWVPLQARRDEPLDDLRPRLATDLDSTRNNGGFAADLIARAPELRQTGGSGLCPDIGCMLGRAQPIDGCAATLSLSEGALALHIDTARLDTQATELLVGRAELLIDALDSASGGTIADLPILPEAERRQMLVDWNSTARSDIGQSTIPAEFAAQVTRTPEATALVYEDQSLTYAELSARVEHLAALLRDRGVEPGSHVGIYLGRGPDLVIAALATMAAGGAYVPLDPAYPADRIAHFIADSAASVILTDTGHRDQLPSKLSADILCLDALPEVSAVAETVAETPATAPGPEDLAYLIYTSGSTGTPKGVMVRHGNVTNFFAAMDDRIPHQHGDCWLAVTSLSFDISVLELFWTLSRGFKLVLSSDEARLQLSNGPVATSDRGMDFNLFYWGNDDGPGPRKYELLLEGAKFADQHGFNAVWTPERHFHAFGGPYPNPAVTGAAVAAVTKNIGVRAGSCVAPLHHPARIAEEWSVIDNLTGGRAGIGFASGWQPDDFILRPENTPPANKPALFESIETVRKLWRGEEIAFPRKDGGEHAVLTQPRPVSKELPVWVTTAGNPETWREAGSIGANVLTHLLGQSIEEVAGKITIYHDALRAAGHDPSDHKVTLMLHSYLAGTREDARATAREPMKDYLRAAAGLIKQYAWAFPAFKKPEGVKNPFEMDLGMLSEEELEAILDFAFERYFEDSGLFGTIADALQRVEQLKQIGVDEIACLIDYGIAPEIVLEGLKPLAEVLRLANAPQELAAEDVSLAAQILRHGVTHMQCTPSMARMITADADARPVLGRLSHLLIGGEALPGDLVASLRATTRAEIHNMYGPTETTIWSTMQTLAEVPVGTAQIGAPIANTTVYVVNDSLIPQPIGVPGELLIGGAGVTAGYWQRPDLTAERFIPDPFADAGTHVPSTHLYRTGDLVRWRSDGQLEFLGRSDHQLKIRGQRIELGEIEAALAAMDGIAGAVVIARETAGDTRLIAYVTGPVAPDQAALKAALTQRLAAVMVPSHIEHLDAFPLTPNKKIDRKALPDPKPVQISVPTSDTPLSAGAQSKIAEIWSGILGVSGIGAEDNFFTLGGHSLLAVQAHRDIRGALDVPKLSITDIFRFPTLSGLAGHIDALTGAGSAEEHVAEPAVDAAAKSDMMSKRRAMRANRKARSG</sequence>
<dbReference type="PROSITE" id="PS50075">
    <property type="entry name" value="CARRIER"/>
    <property type="match status" value="1"/>
</dbReference>
<dbReference type="Pfam" id="PF00550">
    <property type="entry name" value="PP-binding"/>
    <property type="match status" value="1"/>
</dbReference>
<dbReference type="Gene3D" id="3.40.50.12230">
    <property type="match status" value="1"/>
</dbReference>
<dbReference type="GO" id="GO:0031177">
    <property type="term" value="F:phosphopantetheine binding"/>
    <property type="evidence" value="ECO:0007669"/>
    <property type="project" value="InterPro"/>
</dbReference>
<dbReference type="InterPro" id="IPR005793">
    <property type="entry name" value="Formyl_trans_C"/>
</dbReference>
<dbReference type="Gene3D" id="1.10.1200.10">
    <property type="entry name" value="ACP-like"/>
    <property type="match status" value="1"/>
</dbReference>
<feature type="domain" description="Carrier" evidence="3">
    <location>
        <begin position="1434"/>
        <end position="1510"/>
    </location>
</feature>
<dbReference type="Pfam" id="PF02911">
    <property type="entry name" value="Formyl_trans_C"/>
    <property type="match status" value="1"/>
</dbReference>
<dbReference type="Pfam" id="PF13193">
    <property type="entry name" value="AMP-binding_C"/>
    <property type="match status" value="1"/>
</dbReference>
<evidence type="ECO:0000313" key="5">
    <source>
        <dbReference type="Proteomes" id="UP000218606"/>
    </source>
</evidence>
<dbReference type="SMART" id="SM00823">
    <property type="entry name" value="PKS_PP"/>
    <property type="match status" value="1"/>
</dbReference>
<keyword evidence="1" id="KW-0596">Phosphopantetheine</keyword>
<dbReference type="PRINTS" id="PR00154">
    <property type="entry name" value="AMPBINDING"/>
</dbReference>
<dbReference type="CDD" id="cd08700">
    <property type="entry name" value="FMT_C_OzmH_like"/>
    <property type="match status" value="1"/>
</dbReference>
<dbReference type="Gene3D" id="3.30.300.30">
    <property type="match status" value="1"/>
</dbReference>
<dbReference type="GO" id="GO:0043041">
    <property type="term" value="P:amino acid activation for nonribosomal peptide biosynthetic process"/>
    <property type="evidence" value="ECO:0007669"/>
    <property type="project" value="TreeGrafter"/>
</dbReference>
<dbReference type="InterPro" id="IPR036736">
    <property type="entry name" value="ACP-like_sf"/>
</dbReference>
<dbReference type="InterPro" id="IPR036661">
    <property type="entry name" value="Luciferase-like_sf"/>
</dbReference>
<proteinExistence type="predicted"/>
<dbReference type="InterPro" id="IPR025110">
    <property type="entry name" value="AMP-bd_C"/>
</dbReference>
<dbReference type="InterPro" id="IPR020459">
    <property type="entry name" value="AMP-binding"/>
</dbReference>